<evidence type="ECO:0000313" key="2">
    <source>
        <dbReference type="EMBL" id="CAL1355494.1"/>
    </source>
</evidence>
<keyword evidence="1" id="KW-0812">Transmembrane</keyword>
<keyword evidence="3" id="KW-1185">Reference proteome</keyword>
<evidence type="ECO:0000313" key="3">
    <source>
        <dbReference type="Proteomes" id="UP001497516"/>
    </source>
</evidence>
<name>A0AAV2CG26_9ROSI</name>
<feature type="transmembrane region" description="Helical" evidence="1">
    <location>
        <begin position="77"/>
        <end position="102"/>
    </location>
</feature>
<feature type="transmembrane region" description="Helical" evidence="1">
    <location>
        <begin position="176"/>
        <end position="199"/>
    </location>
</feature>
<keyword evidence="1" id="KW-1133">Transmembrane helix</keyword>
<dbReference type="AlphaFoldDB" id="A0AAV2CG26"/>
<accession>A0AAV2CG26</accession>
<keyword evidence="1" id="KW-0472">Membrane</keyword>
<gene>
    <name evidence="2" type="ORF">LTRI10_LOCUS3253</name>
</gene>
<sequence length="207" mass="22736">MNMKEERDLQTAEAEVVVAEEGQGAEGMDMCPWNTKMVVGTRAAMPGAEVGVEDVADSVAVVEEAIMVLLPKPSSKMVASMMLLLGAVGVVVVEEVIIMVLLPKLSSKMVASMMLLLKAVGVAVVEEGTVEGAVVEVDRTDRQSRLLHDDEMYGFQLGFLSLLNPVFFSWQCFYQLVIICFLFVVSEFLGFYCACCPVWSQVRDFYV</sequence>
<proteinExistence type="predicted"/>
<dbReference type="Proteomes" id="UP001497516">
    <property type="component" value="Chromosome 1"/>
</dbReference>
<evidence type="ECO:0000256" key="1">
    <source>
        <dbReference type="SAM" id="Phobius"/>
    </source>
</evidence>
<reference evidence="2 3" key="1">
    <citation type="submission" date="2024-04" db="EMBL/GenBank/DDBJ databases">
        <authorList>
            <person name="Fracassetti M."/>
        </authorList>
    </citation>
    <scope>NUCLEOTIDE SEQUENCE [LARGE SCALE GENOMIC DNA]</scope>
</reference>
<dbReference type="EMBL" id="OZ034813">
    <property type="protein sequence ID" value="CAL1355494.1"/>
    <property type="molecule type" value="Genomic_DNA"/>
</dbReference>
<organism evidence="2 3">
    <name type="scientific">Linum trigynum</name>
    <dbReference type="NCBI Taxonomy" id="586398"/>
    <lineage>
        <taxon>Eukaryota</taxon>
        <taxon>Viridiplantae</taxon>
        <taxon>Streptophyta</taxon>
        <taxon>Embryophyta</taxon>
        <taxon>Tracheophyta</taxon>
        <taxon>Spermatophyta</taxon>
        <taxon>Magnoliopsida</taxon>
        <taxon>eudicotyledons</taxon>
        <taxon>Gunneridae</taxon>
        <taxon>Pentapetalae</taxon>
        <taxon>rosids</taxon>
        <taxon>fabids</taxon>
        <taxon>Malpighiales</taxon>
        <taxon>Linaceae</taxon>
        <taxon>Linum</taxon>
    </lineage>
</organism>
<protein>
    <submittedName>
        <fullName evidence="2">Uncharacterized protein</fullName>
    </submittedName>
</protein>